<proteinExistence type="predicted"/>
<evidence type="ECO:0000256" key="1">
    <source>
        <dbReference type="SAM" id="MobiDB-lite"/>
    </source>
</evidence>
<dbReference type="Proteomes" id="UP000294739">
    <property type="component" value="Unassembled WGS sequence"/>
</dbReference>
<evidence type="ECO:0000313" key="2">
    <source>
        <dbReference type="EMBL" id="TDE12580.1"/>
    </source>
</evidence>
<comment type="caution">
    <text evidence="2">The sequence shown here is derived from an EMBL/GenBank/DDBJ whole genome shotgun (WGS) entry which is preliminary data.</text>
</comment>
<dbReference type="OrthoDB" id="3386529at2"/>
<sequence length="277" mass="28490">MSARLGSQRLLIGAAAVLAVVGLVLVLSGPDDDGGSGGSAGVTAGEGPAEDPTTDDDGAGGSGASGGGAGNEGSGAATTPGPTADGSPDPPADQDEPLEPTDTPTAAPTPAPRQTPTLPPGMRLPEPVVVPDPVTVDGGNPSAVALAALTAAYSFDTAGDASASDAMARAEAWLTEEYASSAYDLEGLAQDVQRDWELWAEHQAFASINSIEPQTTDVDRPDTATQAERRFYVRVTPVGRDAWNGDLMVHQWFVFLARDSTTDEWRIVEMQTPLAHR</sequence>
<feature type="compositionally biased region" description="Gly residues" evidence="1">
    <location>
        <begin position="59"/>
        <end position="73"/>
    </location>
</feature>
<evidence type="ECO:0000313" key="3">
    <source>
        <dbReference type="Proteomes" id="UP000294739"/>
    </source>
</evidence>
<keyword evidence="3" id="KW-1185">Reference proteome</keyword>
<name>A0A4R5DKN7_9ACTN</name>
<dbReference type="RefSeq" id="WP_131892784.1">
    <property type="nucleotide sequence ID" value="NZ_SMKZ01000007.1"/>
</dbReference>
<reference evidence="2 3" key="1">
    <citation type="submission" date="2019-03" db="EMBL/GenBank/DDBJ databases">
        <title>Draft genome sequences of novel Actinobacteria.</title>
        <authorList>
            <person name="Sahin N."/>
            <person name="Ay H."/>
            <person name="Saygin H."/>
        </authorList>
    </citation>
    <scope>NUCLEOTIDE SEQUENCE [LARGE SCALE GENOMIC DNA]</scope>
    <source>
        <strain evidence="2 3">5K138</strain>
    </source>
</reference>
<feature type="compositionally biased region" description="Acidic residues" evidence="1">
    <location>
        <begin position="48"/>
        <end position="58"/>
    </location>
</feature>
<gene>
    <name evidence="2" type="ORF">E1269_06985</name>
</gene>
<feature type="region of interest" description="Disordered" evidence="1">
    <location>
        <begin position="30"/>
        <end position="126"/>
    </location>
</feature>
<dbReference type="AlphaFoldDB" id="A0A4R5DKN7"/>
<dbReference type="EMBL" id="SMKZ01000007">
    <property type="protein sequence ID" value="TDE12580.1"/>
    <property type="molecule type" value="Genomic_DNA"/>
</dbReference>
<feature type="compositionally biased region" description="Pro residues" evidence="1">
    <location>
        <begin position="107"/>
        <end position="119"/>
    </location>
</feature>
<accession>A0A4R5DKN7</accession>
<dbReference type="InParanoid" id="A0A4R5DKN7"/>
<organism evidence="2 3">
    <name type="scientific">Jiangella asiatica</name>
    <dbReference type="NCBI Taxonomy" id="2530372"/>
    <lineage>
        <taxon>Bacteria</taxon>
        <taxon>Bacillati</taxon>
        <taxon>Actinomycetota</taxon>
        <taxon>Actinomycetes</taxon>
        <taxon>Jiangellales</taxon>
        <taxon>Jiangellaceae</taxon>
        <taxon>Jiangella</taxon>
    </lineage>
</organism>
<protein>
    <submittedName>
        <fullName evidence="2">Uncharacterized protein</fullName>
    </submittedName>
</protein>